<dbReference type="Pfam" id="PF00903">
    <property type="entry name" value="Glyoxalase"/>
    <property type="match status" value="1"/>
</dbReference>
<gene>
    <name evidence="2" type="ORF">MACH26_05000</name>
</gene>
<evidence type="ECO:0000313" key="2">
    <source>
        <dbReference type="EMBL" id="BDX04979.1"/>
    </source>
</evidence>
<dbReference type="RefSeq" id="WP_338290882.1">
    <property type="nucleotide sequence ID" value="NZ_AP027272.1"/>
</dbReference>
<keyword evidence="3" id="KW-1185">Reference proteome</keyword>
<feature type="domain" description="VOC" evidence="1">
    <location>
        <begin position="9"/>
        <end position="122"/>
    </location>
</feature>
<evidence type="ECO:0000313" key="3">
    <source>
        <dbReference type="Proteomes" id="UP001333710"/>
    </source>
</evidence>
<dbReference type="SUPFAM" id="SSF54593">
    <property type="entry name" value="Glyoxalase/Bleomycin resistance protein/Dihydroxybiphenyl dioxygenase"/>
    <property type="match status" value="1"/>
</dbReference>
<dbReference type="PANTHER" id="PTHR33993">
    <property type="entry name" value="GLYOXALASE-RELATED"/>
    <property type="match status" value="1"/>
</dbReference>
<reference evidence="2" key="1">
    <citation type="submission" date="2023-01" db="EMBL/GenBank/DDBJ databases">
        <title>Complete genome sequence of Planctobacterium marinum strain Dej080120_11.</title>
        <authorList>
            <person name="Ueki S."/>
            <person name="Maruyama F."/>
        </authorList>
    </citation>
    <scope>NUCLEOTIDE SEQUENCE</scope>
    <source>
        <strain evidence="2">Dej080120_11</strain>
    </source>
</reference>
<dbReference type="CDD" id="cd07247">
    <property type="entry name" value="SgaA_N_like"/>
    <property type="match status" value="1"/>
</dbReference>
<dbReference type="InterPro" id="IPR029068">
    <property type="entry name" value="Glyas_Bleomycin-R_OHBP_Dase"/>
</dbReference>
<dbReference type="PROSITE" id="PS51819">
    <property type="entry name" value="VOC"/>
    <property type="match status" value="1"/>
</dbReference>
<dbReference type="KEGG" id="pmaw:MACH26_05000"/>
<dbReference type="Gene3D" id="3.10.180.10">
    <property type="entry name" value="2,3-Dihydroxybiphenyl 1,2-Dioxygenase, domain 1"/>
    <property type="match status" value="1"/>
</dbReference>
<organism evidence="2 3">
    <name type="scientific">Planctobacterium marinum</name>
    <dbReference type="NCBI Taxonomy" id="1631968"/>
    <lineage>
        <taxon>Bacteria</taxon>
        <taxon>Pseudomonadati</taxon>
        <taxon>Pseudomonadota</taxon>
        <taxon>Gammaproteobacteria</taxon>
        <taxon>Alteromonadales</taxon>
        <taxon>Alteromonadaceae</taxon>
        <taxon>Planctobacterium</taxon>
    </lineage>
</organism>
<accession>A0AA48HN99</accession>
<protein>
    <submittedName>
        <fullName evidence="2">Glyoxalase</fullName>
    </submittedName>
</protein>
<dbReference type="InterPro" id="IPR037523">
    <property type="entry name" value="VOC_core"/>
</dbReference>
<dbReference type="AlphaFoldDB" id="A0AA48HN99"/>
<dbReference type="InterPro" id="IPR004360">
    <property type="entry name" value="Glyas_Fos-R_dOase_dom"/>
</dbReference>
<sequence>MSNSFQPNHFSWSELMTTSPEQATEFYSGLFGWQFDVMDMGGDNYYVASQDGEKIAGIMAKPHQIIAPGWGQYVTVNDIQATAEQVEALGGKLLTPPTDIPGVGKFIVFQDPQGAPLSAIQYLEQ</sequence>
<dbReference type="PANTHER" id="PTHR33993:SF14">
    <property type="entry name" value="GB|AAF24581.1"/>
    <property type="match status" value="1"/>
</dbReference>
<evidence type="ECO:0000259" key="1">
    <source>
        <dbReference type="PROSITE" id="PS51819"/>
    </source>
</evidence>
<dbReference type="Proteomes" id="UP001333710">
    <property type="component" value="Chromosome"/>
</dbReference>
<dbReference type="EMBL" id="AP027272">
    <property type="protein sequence ID" value="BDX04979.1"/>
    <property type="molecule type" value="Genomic_DNA"/>
</dbReference>
<name>A0AA48HN99_9ALTE</name>
<dbReference type="InterPro" id="IPR052164">
    <property type="entry name" value="Anthracycline_SecMetBiosynth"/>
</dbReference>
<proteinExistence type="predicted"/>